<organism evidence="1 2">
    <name type="scientific">Lindgomyces ingoldianus</name>
    <dbReference type="NCBI Taxonomy" id="673940"/>
    <lineage>
        <taxon>Eukaryota</taxon>
        <taxon>Fungi</taxon>
        <taxon>Dikarya</taxon>
        <taxon>Ascomycota</taxon>
        <taxon>Pezizomycotina</taxon>
        <taxon>Dothideomycetes</taxon>
        <taxon>Pleosporomycetidae</taxon>
        <taxon>Pleosporales</taxon>
        <taxon>Lindgomycetaceae</taxon>
        <taxon>Lindgomyces</taxon>
    </lineage>
</organism>
<accession>A0ACB6RHM5</accession>
<sequence length="193" mass="20880">MRSSASTLLLAAAAPVFVAAVCPDPVPQISSLSWSGSGCPSTSASSVKNYGPMEFGEVKTFTFNQLDSDNTENCEIHLQAAQAPSGWQVAVRDVAYSGDVMLKPNSQLDYFTQVYWSEKADDTGIAKGTITNADTDVYNRAVTIRSTVPEKWSKCISGSGPGILNVNFRPVINGDAGRFSFKNATWHLDWRKC</sequence>
<name>A0ACB6RHM5_9PLEO</name>
<protein>
    <submittedName>
        <fullName evidence="1">Uncharacterized protein</fullName>
    </submittedName>
</protein>
<dbReference type="Proteomes" id="UP000799755">
    <property type="component" value="Unassembled WGS sequence"/>
</dbReference>
<reference evidence="1" key="1">
    <citation type="journal article" date="2020" name="Stud. Mycol.">
        <title>101 Dothideomycetes genomes: a test case for predicting lifestyles and emergence of pathogens.</title>
        <authorList>
            <person name="Haridas S."/>
            <person name="Albert R."/>
            <person name="Binder M."/>
            <person name="Bloem J."/>
            <person name="Labutti K."/>
            <person name="Salamov A."/>
            <person name="Andreopoulos B."/>
            <person name="Baker S."/>
            <person name="Barry K."/>
            <person name="Bills G."/>
            <person name="Bluhm B."/>
            <person name="Cannon C."/>
            <person name="Castanera R."/>
            <person name="Culley D."/>
            <person name="Daum C."/>
            <person name="Ezra D."/>
            <person name="Gonzalez J."/>
            <person name="Henrissat B."/>
            <person name="Kuo A."/>
            <person name="Liang C."/>
            <person name="Lipzen A."/>
            <person name="Lutzoni F."/>
            <person name="Magnuson J."/>
            <person name="Mondo S."/>
            <person name="Nolan M."/>
            <person name="Ohm R."/>
            <person name="Pangilinan J."/>
            <person name="Park H.-J."/>
            <person name="Ramirez L."/>
            <person name="Alfaro M."/>
            <person name="Sun H."/>
            <person name="Tritt A."/>
            <person name="Yoshinaga Y."/>
            <person name="Zwiers L.-H."/>
            <person name="Turgeon B."/>
            <person name="Goodwin S."/>
            <person name="Spatafora J."/>
            <person name="Crous P."/>
            <person name="Grigoriev I."/>
        </authorList>
    </citation>
    <scope>NUCLEOTIDE SEQUENCE</scope>
    <source>
        <strain evidence="1">ATCC 200398</strain>
    </source>
</reference>
<dbReference type="EMBL" id="MU003492">
    <property type="protein sequence ID" value="KAF2478225.1"/>
    <property type="molecule type" value="Genomic_DNA"/>
</dbReference>
<evidence type="ECO:0000313" key="2">
    <source>
        <dbReference type="Proteomes" id="UP000799755"/>
    </source>
</evidence>
<proteinExistence type="predicted"/>
<comment type="caution">
    <text evidence="1">The sequence shown here is derived from an EMBL/GenBank/DDBJ whole genome shotgun (WGS) entry which is preliminary data.</text>
</comment>
<gene>
    <name evidence="1" type="ORF">BDR25DRAFT_276064</name>
</gene>
<evidence type="ECO:0000313" key="1">
    <source>
        <dbReference type="EMBL" id="KAF2478225.1"/>
    </source>
</evidence>
<keyword evidence="2" id="KW-1185">Reference proteome</keyword>